<dbReference type="InterPro" id="IPR037208">
    <property type="entry name" value="Spo0E-like_sf"/>
</dbReference>
<dbReference type="AlphaFoldDB" id="A0A9X8R9V8"/>
<evidence type="ECO:0000313" key="1">
    <source>
        <dbReference type="EMBL" id="SIR50299.1"/>
    </source>
</evidence>
<dbReference type="RefSeq" id="WP_076368605.1">
    <property type="nucleotide sequence ID" value="NZ_FTMX01000004.1"/>
</dbReference>
<proteinExistence type="predicted"/>
<dbReference type="GO" id="GO:0046983">
    <property type="term" value="F:protein dimerization activity"/>
    <property type="evidence" value="ECO:0007669"/>
    <property type="project" value="InterPro"/>
</dbReference>
<dbReference type="PANTHER" id="PTHR41263:SF1">
    <property type="entry name" value="ASPARTYL-PHOSPHATE PHOSPHATASE YISI"/>
    <property type="match status" value="1"/>
</dbReference>
<sequence>MVQNSLKPLSNKINQKRNEMIFLGNQYGLTSPEVIKISRQLDNLLNKLYDYQKQL</sequence>
<dbReference type="InterPro" id="IPR053028">
    <property type="entry name" value="Spo0E-like_phosphatase"/>
</dbReference>
<dbReference type="PANTHER" id="PTHR41263">
    <property type="entry name" value="ASPARTYL-PHOSPHATE PHOSPHATASE YISI"/>
    <property type="match status" value="1"/>
</dbReference>
<evidence type="ECO:0000313" key="2">
    <source>
        <dbReference type="Proteomes" id="UP000185829"/>
    </source>
</evidence>
<accession>A0A9X8R9V8</accession>
<comment type="caution">
    <text evidence="1">The sequence shown here is derived from an EMBL/GenBank/DDBJ whole genome shotgun (WGS) entry which is preliminary data.</text>
</comment>
<organism evidence="1 2">
    <name type="scientific">Peribacillus simplex</name>
    <dbReference type="NCBI Taxonomy" id="1478"/>
    <lineage>
        <taxon>Bacteria</taxon>
        <taxon>Bacillati</taxon>
        <taxon>Bacillota</taxon>
        <taxon>Bacilli</taxon>
        <taxon>Bacillales</taxon>
        <taxon>Bacillaceae</taxon>
        <taxon>Peribacillus</taxon>
    </lineage>
</organism>
<reference evidence="1 2" key="1">
    <citation type="submission" date="2017-01" db="EMBL/GenBank/DDBJ databases">
        <authorList>
            <person name="Varghese N."/>
            <person name="Submissions S."/>
        </authorList>
    </citation>
    <scope>NUCLEOTIDE SEQUENCE [LARGE SCALE GENOMIC DNA]</scope>
    <source>
        <strain evidence="1 2">RUG2-6</strain>
    </source>
</reference>
<dbReference type="InterPro" id="IPR018540">
    <property type="entry name" value="Spo0E-like"/>
</dbReference>
<dbReference type="InterPro" id="IPR036638">
    <property type="entry name" value="HLH_DNA-bd_sf"/>
</dbReference>
<gene>
    <name evidence="1" type="ORF">SAMN05878482_10454</name>
</gene>
<dbReference type="GO" id="GO:0043937">
    <property type="term" value="P:regulation of sporulation"/>
    <property type="evidence" value="ECO:0007669"/>
    <property type="project" value="InterPro"/>
</dbReference>
<dbReference type="Gene3D" id="4.10.280.10">
    <property type="entry name" value="Helix-loop-helix DNA-binding domain"/>
    <property type="match status" value="1"/>
</dbReference>
<protein>
    <submittedName>
        <fullName evidence="1">Spo0E like sporulation regulatory protein</fullName>
    </submittedName>
</protein>
<name>A0A9X8R9V8_9BACI</name>
<dbReference type="SUPFAM" id="SSF140500">
    <property type="entry name" value="BAS1536-like"/>
    <property type="match status" value="1"/>
</dbReference>
<dbReference type="Pfam" id="PF09388">
    <property type="entry name" value="SpoOE-like"/>
    <property type="match status" value="1"/>
</dbReference>
<dbReference type="EMBL" id="FTMX01000004">
    <property type="protein sequence ID" value="SIR50299.1"/>
    <property type="molecule type" value="Genomic_DNA"/>
</dbReference>
<dbReference type="Proteomes" id="UP000185829">
    <property type="component" value="Unassembled WGS sequence"/>
</dbReference>